<evidence type="ECO:0000256" key="1">
    <source>
        <dbReference type="SAM" id="MobiDB-lite"/>
    </source>
</evidence>
<protein>
    <submittedName>
        <fullName evidence="2">Uncharacterized protein</fullName>
    </submittedName>
</protein>
<proteinExistence type="predicted"/>
<sequence>MACDLPAHVLEACSHCSESDMQARRGPAGPGGAATGAVDPGGGCHLHCNLPCFLYQAPQQLGSKAGGPAGRLPSSFRLPLVCGPARVSPLPGSPAAAAGRQPALHDPCGGALPAGGGGGEAAARLHPATCSSPK</sequence>
<feature type="region of interest" description="Disordered" evidence="1">
    <location>
        <begin position="108"/>
        <end position="134"/>
    </location>
</feature>
<keyword evidence="3" id="KW-1185">Reference proteome</keyword>
<dbReference type="Proteomes" id="UP000485058">
    <property type="component" value="Unassembled WGS sequence"/>
</dbReference>
<evidence type="ECO:0000313" key="2">
    <source>
        <dbReference type="EMBL" id="GFH08156.1"/>
    </source>
</evidence>
<feature type="non-terminal residue" evidence="2">
    <location>
        <position position="134"/>
    </location>
</feature>
<name>A0A699YMN3_HAELA</name>
<dbReference type="AlphaFoldDB" id="A0A699YMN3"/>
<gene>
    <name evidence="2" type="ORF">HaLaN_03074</name>
</gene>
<evidence type="ECO:0000313" key="3">
    <source>
        <dbReference type="Proteomes" id="UP000485058"/>
    </source>
</evidence>
<comment type="caution">
    <text evidence="2">The sequence shown here is derived from an EMBL/GenBank/DDBJ whole genome shotgun (WGS) entry which is preliminary data.</text>
</comment>
<organism evidence="2 3">
    <name type="scientific">Haematococcus lacustris</name>
    <name type="common">Green alga</name>
    <name type="synonym">Haematococcus pluvialis</name>
    <dbReference type="NCBI Taxonomy" id="44745"/>
    <lineage>
        <taxon>Eukaryota</taxon>
        <taxon>Viridiplantae</taxon>
        <taxon>Chlorophyta</taxon>
        <taxon>core chlorophytes</taxon>
        <taxon>Chlorophyceae</taxon>
        <taxon>CS clade</taxon>
        <taxon>Chlamydomonadales</taxon>
        <taxon>Haematococcaceae</taxon>
        <taxon>Haematococcus</taxon>
    </lineage>
</organism>
<feature type="non-terminal residue" evidence="2">
    <location>
        <position position="1"/>
    </location>
</feature>
<accession>A0A699YMN3</accession>
<reference evidence="2 3" key="1">
    <citation type="submission" date="2020-02" db="EMBL/GenBank/DDBJ databases">
        <title>Draft genome sequence of Haematococcus lacustris strain NIES-144.</title>
        <authorList>
            <person name="Morimoto D."/>
            <person name="Nakagawa S."/>
            <person name="Yoshida T."/>
            <person name="Sawayama S."/>
        </authorList>
    </citation>
    <scope>NUCLEOTIDE SEQUENCE [LARGE SCALE GENOMIC DNA]</scope>
    <source>
        <strain evidence="2 3">NIES-144</strain>
    </source>
</reference>
<dbReference type="EMBL" id="BLLF01000142">
    <property type="protein sequence ID" value="GFH08156.1"/>
    <property type="molecule type" value="Genomic_DNA"/>
</dbReference>